<dbReference type="AlphaFoldDB" id="E6MHB2"/>
<evidence type="ECO:0000256" key="1">
    <source>
        <dbReference type="SAM" id="Phobius"/>
    </source>
</evidence>
<protein>
    <submittedName>
        <fullName evidence="2">Uncharacterized protein</fullName>
    </submittedName>
</protein>
<reference evidence="2 3" key="1">
    <citation type="submission" date="2010-12" db="EMBL/GenBank/DDBJ databases">
        <authorList>
            <person name="Muzny D."/>
            <person name="Qin X."/>
            <person name="Deng J."/>
            <person name="Jiang H."/>
            <person name="Liu Y."/>
            <person name="Qu J."/>
            <person name="Song X.-Z."/>
            <person name="Zhang L."/>
            <person name="Thornton R."/>
            <person name="Coyle M."/>
            <person name="Francisco L."/>
            <person name="Jackson L."/>
            <person name="Javaid M."/>
            <person name="Korchina V."/>
            <person name="Kovar C."/>
            <person name="Mata R."/>
            <person name="Mathew T."/>
            <person name="Ngo R."/>
            <person name="Nguyen L."/>
            <person name="Nguyen N."/>
            <person name="Okwuonu G."/>
            <person name="Ongeri F."/>
            <person name="Pham C."/>
            <person name="Simmons D."/>
            <person name="Wilczek-Boney K."/>
            <person name="Hale W."/>
            <person name="Jakkamsetti A."/>
            <person name="Pham P."/>
            <person name="Ruth R."/>
            <person name="San Lucas F."/>
            <person name="Warren J."/>
            <person name="Zhang J."/>
            <person name="Zhao Z."/>
            <person name="Zhou C."/>
            <person name="Zhu D."/>
            <person name="Lee S."/>
            <person name="Bess C."/>
            <person name="Blankenburg K."/>
            <person name="Forbes L."/>
            <person name="Fu Q."/>
            <person name="Gubbala S."/>
            <person name="Hirani K."/>
            <person name="Jayaseelan J.C."/>
            <person name="Lara F."/>
            <person name="Munidasa M."/>
            <person name="Palculict T."/>
            <person name="Patil S."/>
            <person name="Pu L.-L."/>
            <person name="Saada N."/>
            <person name="Tang L."/>
            <person name="Weissenberger G."/>
            <person name="Zhu Y."/>
            <person name="Hemphill L."/>
            <person name="Shang Y."/>
            <person name="Youmans B."/>
            <person name="Ayvaz T."/>
            <person name="Ross M."/>
            <person name="Santibanez J."/>
            <person name="Aqrawi P."/>
            <person name="Gross S."/>
            <person name="Joshi V."/>
            <person name="Fowler G."/>
            <person name="Nazareth L."/>
            <person name="Reid J."/>
            <person name="Worley K."/>
            <person name="Petrosino J."/>
            <person name="Highlander S."/>
            <person name="Gibbs R."/>
        </authorList>
    </citation>
    <scope>NUCLEOTIDE SEQUENCE [LARGE SCALE GENOMIC DNA]</scope>
    <source>
        <strain evidence="2 3">ATCC 23263</strain>
    </source>
</reference>
<dbReference type="STRING" id="887929.HMP0721_1397"/>
<keyword evidence="1" id="KW-1133">Transmembrane helix</keyword>
<keyword evidence="3" id="KW-1185">Reference proteome</keyword>
<keyword evidence="1" id="KW-0812">Transmembrane</keyword>
<proteinExistence type="predicted"/>
<accession>E6MHB2</accession>
<name>E6MHB2_9FIRM</name>
<dbReference type="Proteomes" id="UP000004754">
    <property type="component" value="Unassembled WGS sequence"/>
</dbReference>
<dbReference type="HOGENOM" id="CLU_1365347_0_0_9"/>
<dbReference type="RefSeq" id="WP_006598819.1">
    <property type="nucleotide sequence ID" value="NZ_GL622359.1"/>
</dbReference>
<dbReference type="EMBL" id="AEQN01000016">
    <property type="protein sequence ID" value="EFV02002.1"/>
    <property type="molecule type" value="Genomic_DNA"/>
</dbReference>
<feature type="transmembrane region" description="Helical" evidence="1">
    <location>
        <begin position="44"/>
        <end position="63"/>
    </location>
</feature>
<evidence type="ECO:0000313" key="3">
    <source>
        <dbReference type="Proteomes" id="UP000004754"/>
    </source>
</evidence>
<sequence length="206" mass="22909">MTNRTNHQTNREWYSRTFDTLAPKRDFLANLSAPKRRARLSRTVVAALVALAMAFGGVSAYAANLGGIKRQIQLWIHGDQTNAALTVKDDGSYTLRYRDRGGKTREQAGGGVVMEAGGKERPATAAEIEEHLKEPDLEETKDGRVLVEYGRTRLDITDRFKNGVCYVKLTHGGKVLYMTVKRHGGYAISPDAYIAPDRFNVSHPED</sequence>
<organism evidence="2 3">
    <name type="scientific">Pseudoramibacter alactolyticus ATCC 23263</name>
    <dbReference type="NCBI Taxonomy" id="887929"/>
    <lineage>
        <taxon>Bacteria</taxon>
        <taxon>Bacillati</taxon>
        <taxon>Bacillota</taxon>
        <taxon>Clostridia</taxon>
        <taxon>Eubacteriales</taxon>
        <taxon>Eubacteriaceae</taxon>
        <taxon>Pseudoramibacter</taxon>
    </lineage>
</organism>
<comment type="caution">
    <text evidence="2">The sequence shown here is derived from an EMBL/GenBank/DDBJ whole genome shotgun (WGS) entry which is preliminary data.</text>
</comment>
<gene>
    <name evidence="2" type="ORF">HMP0721_1397</name>
</gene>
<keyword evidence="1" id="KW-0472">Membrane</keyword>
<dbReference type="eggNOG" id="ENOG502ZC4N">
    <property type="taxonomic scope" value="Bacteria"/>
</dbReference>
<evidence type="ECO:0000313" key="2">
    <source>
        <dbReference type="EMBL" id="EFV02002.1"/>
    </source>
</evidence>